<dbReference type="AlphaFoldDB" id="A0A9R1W8I1"/>
<protein>
    <submittedName>
        <fullName evidence="2">Uncharacterized protein</fullName>
    </submittedName>
</protein>
<feature type="region of interest" description="Disordered" evidence="1">
    <location>
        <begin position="17"/>
        <end position="52"/>
    </location>
</feature>
<gene>
    <name evidence="2" type="ORF">LSAT_V11C200063340</name>
</gene>
<organism evidence="2 3">
    <name type="scientific">Lactuca sativa</name>
    <name type="common">Garden lettuce</name>
    <dbReference type="NCBI Taxonomy" id="4236"/>
    <lineage>
        <taxon>Eukaryota</taxon>
        <taxon>Viridiplantae</taxon>
        <taxon>Streptophyta</taxon>
        <taxon>Embryophyta</taxon>
        <taxon>Tracheophyta</taxon>
        <taxon>Spermatophyta</taxon>
        <taxon>Magnoliopsida</taxon>
        <taxon>eudicotyledons</taxon>
        <taxon>Gunneridae</taxon>
        <taxon>Pentapetalae</taxon>
        <taxon>asterids</taxon>
        <taxon>campanulids</taxon>
        <taxon>Asterales</taxon>
        <taxon>Asteraceae</taxon>
        <taxon>Cichorioideae</taxon>
        <taxon>Cichorieae</taxon>
        <taxon>Lactucinae</taxon>
        <taxon>Lactuca</taxon>
    </lineage>
</organism>
<accession>A0A9R1W8I1</accession>
<reference evidence="2 3" key="1">
    <citation type="journal article" date="2017" name="Nat. Commun.">
        <title>Genome assembly with in vitro proximity ligation data and whole-genome triplication in lettuce.</title>
        <authorList>
            <person name="Reyes-Chin-Wo S."/>
            <person name="Wang Z."/>
            <person name="Yang X."/>
            <person name="Kozik A."/>
            <person name="Arikit S."/>
            <person name="Song C."/>
            <person name="Xia L."/>
            <person name="Froenicke L."/>
            <person name="Lavelle D.O."/>
            <person name="Truco M.J."/>
            <person name="Xia R."/>
            <person name="Zhu S."/>
            <person name="Xu C."/>
            <person name="Xu H."/>
            <person name="Xu X."/>
            <person name="Cox K."/>
            <person name="Korf I."/>
            <person name="Meyers B.C."/>
            <person name="Michelmore R.W."/>
        </authorList>
    </citation>
    <scope>NUCLEOTIDE SEQUENCE [LARGE SCALE GENOMIC DNA]</scope>
    <source>
        <strain evidence="3">cv. Salinas</strain>
        <tissue evidence="2">Seedlings</tissue>
    </source>
</reference>
<evidence type="ECO:0000313" key="2">
    <source>
        <dbReference type="EMBL" id="KAJ0221962.1"/>
    </source>
</evidence>
<dbReference type="EMBL" id="NBSK02000002">
    <property type="protein sequence ID" value="KAJ0221962.1"/>
    <property type="molecule type" value="Genomic_DNA"/>
</dbReference>
<sequence>MGPFDIHPLNFSASLTKPQQHQHLNLSPLDSKHPRHHPTSPPPPLGSPFSVNNKSVQRTLDSSSSGTRLQFHIFDPQRLLLLLSRTETMELVRKLYSRITHELIFLSSVHPFSPVHRICFGKWWISVCFGCVLRVWQKQSFCNKS</sequence>
<evidence type="ECO:0000313" key="3">
    <source>
        <dbReference type="Proteomes" id="UP000235145"/>
    </source>
</evidence>
<proteinExistence type="predicted"/>
<comment type="caution">
    <text evidence="2">The sequence shown here is derived from an EMBL/GenBank/DDBJ whole genome shotgun (WGS) entry which is preliminary data.</text>
</comment>
<keyword evidence="3" id="KW-1185">Reference proteome</keyword>
<dbReference type="Proteomes" id="UP000235145">
    <property type="component" value="Unassembled WGS sequence"/>
</dbReference>
<name>A0A9R1W8I1_LACSA</name>
<evidence type="ECO:0000256" key="1">
    <source>
        <dbReference type="SAM" id="MobiDB-lite"/>
    </source>
</evidence>